<gene>
    <name evidence="1" type="ORF">HELGO_WM30140</name>
</gene>
<organism evidence="1">
    <name type="scientific">uncultured Thiotrichaceae bacterium</name>
    <dbReference type="NCBI Taxonomy" id="298394"/>
    <lineage>
        <taxon>Bacteria</taxon>
        <taxon>Pseudomonadati</taxon>
        <taxon>Pseudomonadota</taxon>
        <taxon>Gammaproteobacteria</taxon>
        <taxon>Thiotrichales</taxon>
        <taxon>Thiotrichaceae</taxon>
        <taxon>environmental samples</taxon>
    </lineage>
</organism>
<name>A0A6S6SD03_9GAMM</name>
<dbReference type="EMBL" id="CACVAY010000014">
    <property type="protein sequence ID" value="CAA6803227.1"/>
    <property type="molecule type" value="Genomic_DNA"/>
</dbReference>
<protein>
    <submittedName>
        <fullName evidence="1">Uncharacterized protein</fullName>
    </submittedName>
</protein>
<sequence length="92" mass="10246">MTDFSFQKKQVLPVANSTVTKDFVITAGIQASKISKFEQYLGTFEIVETATVSANDDQVIIQLHATDAQIQDFVLFGIYIYPEVKKIGINTL</sequence>
<reference evidence="1" key="1">
    <citation type="submission" date="2020-01" db="EMBL/GenBank/DDBJ databases">
        <authorList>
            <person name="Meier V. D."/>
            <person name="Meier V D."/>
        </authorList>
    </citation>
    <scope>NUCLEOTIDE SEQUENCE</scope>
    <source>
        <strain evidence="1">HLG_WM_MAG_07</strain>
    </source>
</reference>
<evidence type="ECO:0000313" key="1">
    <source>
        <dbReference type="EMBL" id="CAA6803227.1"/>
    </source>
</evidence>
<proteinExistence type="predicted"/>
<dbReference type="AlphaFoldDB" id="A0A6S6SD03"/>
<accession>A0A6S6SD03</accession>